<gene>
    <name evidence="1" type="ORF">WMO20_13905</name>
</gene>
<dbReference type="EMBL" id="JBBMEN010000040">
    <property type="protein sequence ID" value="MEQ2387006.1"/>
    <property type="molecule type" value="Genomic_DNA"/>
</dbReference>
<feature type="non-terminal residue" evidence="1">
    <location>
        <position position="1"/>
    </location>
</feature>
<comment type="caution">
    <text evidence="1">The sequence shown here is derived from an EMBL/GenBank/DDBJ whole genome shotgun (WGS) entry which is preliminary data.</text>
</comment>
<sequence>PYDGKLSRTVLRRESGGNTADPADYWASDDKGNAALTDRAKEWLNSGHNDFTGFEMSTGETLELWNTPFIVMNGTLTQYGDGEGGYRCASTLGWSDVNEISAQSENFQKWQKTTGHENWKEWLGSDYCEKSPLKNVSSFTSLPDDNMQLMIDAIKDKVTTASWKMVYASSDSEFDALWDQMVADCNGLDANSIIEWRLADLENAKTIRDSL</sequence>
<evidence type="ECO:0000313" key="2">
    <source>
        <dbReference type="Proteomes" id="UP001465119"/>
    </source>
</evidence>
<accession>A0ABV1C9M8</accession>
<reference evidence="1 2" key="1">
    <citation type="submission" date="2024-03" db="EMBL/GenBank/DDBJ databases">
        <title>Human intestinal bacterial collection.</title>
        <authorList>
            <person name="Pauvert C."/>
            <person name="Hitch T.C.A."/>
            <person name="Clavel T."/>
        </authorList>
    </citation>
    <scope>NUCLEOTIDE SEQUENCE [LARGE SCALE GENOMIC DNA]</scope>
    <source>
        <strain evidence="1 2">CLA-AA-H281</strain>
    </source>
</reference>
<name>A0ABV1C9M8_9FIRM</name>
<keyword evidence="2" id="KW-1185">Reference proteome</keyword>
<evidence type="ECO:0008006" key="3">
    <source>
        <dbReference type="Google" id="ProtNLM"/>
    </source>
</evidence>
<protein>
    <recommendedName>
        <fullName evidence="3">ABC transporter substrate-binding protein</fullName>
    </recommendedName>
</protein>
<proteinExistence type="predicted"/>
<evidence type="ECO:0000313" key="1">
    <source>
        <dbReference type="EMBL" id="MEQ2387006.1"/>
    </source>
</evidence>
<organism evidence="1 2">
    <name type="scientific">Faecalibacterium intestinale</name>
    <dbReference type="NCBI Taxonomy" id="3133155"/>
    <lineage>
        <taxon>Bacteria</taxon>
        <taxon>Bacillati</taxon>
        <taxon>Bacillota</taxon>
        <taxon>Clostridia</taxon>
        <taxon>Eubacteriales</taxon>
        <taxon>Oscillospiraceae</taxon>
        <taxon>Faecalibacterium</taxon>
    </lineage>
</organism>
<dbReference type="Proteomes" id="UP001465119">
    <property type="component" value="Unassembled WGS sequence"/>
</dbReference>